<evidence type="ECO:0000256" key="5">
    <source>
        <dbReference type="ARBA" id="ARBA00023284"/>
    </source>
</evidence>
<keyword evidence="4 6" id="KW-0143">Chaperone</keyword>
<evidence type="ECO:0000256" key="1">
    <source>
        <dbReference type="ARBA" id="ARBA00022490"/>
    </source>
</evidence>
<keyword evidence="8" id="KW-1185">Reference proteome</keyword>
<dbReference type="PIRSF" id="PIRSF005261">
    <property type="entry name" value="Heat_shock_Hsp33"/>
    <property type="match status" value="1"/>
</dbReference>
<accession>A0AB94IDC2</accession>
<dbReference type="PANTHER" id="PTHR30111">
    <property type="entry name" value="33 KDA CHAPERONIN"/>
    <property type="match status" value="1"/>
</dbReference>
<keyword evidence="5 6" id="KW-0676">Redox-active center</keyword>
<dbReference type="Pfam" id="PF01430">
    <property type="entry name" value="HSP33"/>
    <property type="match status" value="1"/>
</dbReference>
<feature type="disulfide bond" description="Redox-active" evidence="6">
    <location>
        <begin position="235"/>
        <end position="237"/>
    </location>
</feature>
<dbReference type="SUPFAM" id="SSF118352">
    <property type="entry name" value="HSP33 redox switch-like"/>
    <property type="match status" value="1"/>
</dbReference>
<name>A0AB94IDC2_9GAMM</name>
<dbReference type="SUPFAM" id="SSF64397">
    <property type="entry name" value="Hsp33 domain"/>
    <property type="match status" value="1"/>
</dbReference>
<dbReference type="CDD" id="cd00498">
    <property type="entry name" value="Hsp33"/>
    <property type="match status" value="1"/>
</dbReference>
<evidence type="ECO:0000256" key="4">
    <source>
        <dbReference type="ARBA" id="ARBA00023186"/>
    </source>
</evidence>
<dbReference type="HAMAP" id="MF_00117">
    <property type="entry name" value="HslO"/>
    <property type="match status" value="1"/>
</dbReference>
<protein>
    <recommendedName>
        <fullName evidence="6">33 kDa chaperonin</fullName>
    </recommendedName>
    <alternativeName>
        <fullName evidence="6">Heat shock protein 33 homolog</fullName>
        <shortName evidence="6">HSP33</shortName>
    </alternativeName>
</protein>
<dbReference type="GO" id="GO:0005737">
    <property type="term" value="C:cytoplasm"/>
    <property type="evidence" value="ECO:0007669"/>
    <property type="project" value="UniProtKB-SubCell"/>
</dbReference>
<proteinExistence type="inferred from homology"/>
<organism evidence="7 8">
    <name type="scientific">Candidatus Schmidhempelia bombi str. Bimp</name>
    <dbReference type="NCBI Taxonomy" id="1387197"/>
    <lineage>
        <taxon>Bacteria</taxon>
        <taxon>Pseudomonadati</taxon>
        <taxon>Pseudomonadota</taxon>
        <taxon>Gammaproteobacteria</taxon>
        <taxon>Orbales</taxon>
        <taxon>Orbaceae</taxon>
        <taxon>Candidatus Schmidhempelia</taxon>
    </lineage>
</organism>
<reference evidence="7 8" key="1">
    <citation type="journal article" date="2014" name="Appl. Environ. Microbiol.">
        <title>Genomic features of a bumble bee symbiont reflect its host environment.</title>
        <authorList>
            <person name="Martinson V.G."/>
            <person name="Magoc T."/>
            <person name="Koch H."/>
            <person name="Salzberg S.L."/>
            <person name="Moran N.A."/>
        </authorList>
    </citation>
    <scope>NUCLEOTIDE SEQUENCE [LARGE SCALE GENOMIC DNA]</scope>
    <source>
        <strain evidence="7 8">Bimp</strain>
    </source>
</reference>
<gene>
    <name evidence="6" type="primary">hslO</name>
    <name evidence="7" type="ORF">O970_03760</name>
</gene>
<dbReference type="Gene3D" id="1.10.287.480">
    <property type="entry name" value="helix hairpin bin"/>
    <property type="match status" value="1"/>
</dbReference>
<comment type="caution">
    <text evidence="7">The sequence shown here is derived from an EMBL/GenBank/DDBJ whole genome shotgun (WGS) entry which is preliminary data.</text>
</comment>
<dbReference type="Gene3D" id="3.90.1280.10">
    <property type="entry name" value="HSP33 redox switch-like"/>
    <property type="match status" value="1"/>
</dbReference>
<evidence type="ECO:0000313" key="8">
    <source>
        <dbReference type="Proteomes" id="UP000506160"/>
    </source>
</evidence>
<sequence length="295" mass="33172">MNTTLSNQHDNLTRFLFEEDAVRGELVTLEQTYQAILDNHDYPPAVQHLLGELLVITSLLTATLKFEGNITVQLQGDGPLSLAVVNGNNRQQMRGVARVNGDIKPDSTLKEMLGNGYIVITISPDKGERYQGIVGLEGDTLAACIENYFQQSEQLPTKLFIHVGEYQQQKMAAGILLQVLPTAENGQDSFEHLATLTETIKADELFSLSTEDVLYRLYHQEEVRVFEEQAVVFHCGCSRERCEGSLLTLPAEEIDSILEEDGNIDMHCDYCGNHYIFDRVDIAQLRHTLNQHKPH</sequence>
<dbReference type="GO" id="GO:0042026">
    <property type="term" value="P:protein refolding"/>
    <property type="evidence" value="ECO:0007669"/>
    <property type="project" value="TreeGrafter"/>
</dbReference>
<dbReference type="GO" id="GO:0044183">
    <property type="term" value="F:protein folding chaperone"/>
    <property type="evidence" value="ECO:0007669"/>
    <property type="project" value="TreeGrafter"/>
</dbReference>
<keyword evidence="3 6" id="KW-1015">Disulfide bond</keyword>
<evidence type="ECO:0000313" key="7">
    <source>
        <dbReference type="EMBL" id="TEA27422.1"/>
    </source>
</evidence>
<feature type="disulfide bond" description="Redox-active" evidence="6">
    <location>
        <begin position="268"/>
        <end position="271"/>
    </location>
</feature>
<evidence type="ECO:0000256" key="3">
    <source>
        <dbReference type="ARBA" id="ARBA00023157"/>
    </source>
</evidence>
<dbReference type="PANTHER" id="PTHR30111:SF1">
    <property type="entry name" value="33 KDA CHAPERONIN"/>
    <property type="match status" value="1"/>
</dbReference>
<dbReference type="GO" id="GO:0051082">
    <property type="term" value="F:unfolded protein binding"/>
    <property type="evidence" value="ECO:0007669"/>
    <property type="project" value="UniProtKB-UniRule"/>
</dbReference>
<dbReference type="InterPro" id="IPR016154">
    <property type="entry name" value="Heat_shock_Hsp33_C"/>
</dbReference>
<keyword evidence="1 6" id="KW-0963">Cytoplasm</keyword>
<evidence type="ECO:0000256" key="2">
    <source>
        <dbReference type="ARBA" id="ARBA00022833"/>
    </source>
</evidence>
<comment type="subcellular location">
    <subcellularLocation>
        <location evidence="6">Cytoplasm</location>
    </subcellularLocation>
</comment>
<dbReference type="Proteomes" id="UP000506160">
    <property type="component" value="Unassembled WGS sequence"/>
</dbReference>
<dbReference type="NCBIfam" id="NF001033">
    <property type="entry name" value="PRK00114.1"/>
    <property type="match status" value="1"/>
</dbReference>
<comment type="function">
    <text evidence="6">Redox regulated molecular chaperone. Protects both thermally unfolding and oxidatively damaged proteins from irreversible aggregation. Plays an important role in the bacterial defense system toward oxidative stress.</text>
</comment>
<keyword evidence="2 6" id="KW-0862">Zinc</keyword>
<comment type="PTM">
    <text evidence="6">Under oxidizing conditions two disulfide bonds are formed involving the reactive cysteines. Under reducing conditions zinc is bound to the reactive cysteines and the protein is inactive.</text>
</comment>
<dbReference type="RefSeq" id="WP_024495826.1">
    <property type="nucleotide sequence ID" value="NZ_AWGA01000039.1"/>
</dbReference>
<dbReference type="InterPro" id="IPR023212">
    <property type="entry name" value="Hsp33_helix_hairpin_bin_dom_sf"/>
</dbReference>
<evidence type="ECO:0000256" key="6">
    <source>
        <dbReference type="HAMAP-Rule" id="MF_00117"/>
    </source>
</evidence>
<dbReference type="InterPro" id="IPR016153">
    <property type="entry name" value="Heat_shock_Hsp33_N"/>
</dbReference>
<comment type="similarity">
    <text evidence="6">Belongs to the HSP33 family.</text>
</comment>
<dbReference type="AlphaFoldDB" id="A0AB94IDC2"/>
<dbReference type="InterPro" id="IPR000397">
    <property type="entry name" value="Heat_shock_Hsp33"/>
</dbReference>
<dbReference type="Gene3D" id="3.55.30.10">
    <property type="entry name" value="Hsp33 domain"/>
    <property type="match status" value="1"/>
</dbReference>
<dbReference type="EMBL" id="AWGA01000039">
    <property type="protein sequence ID" value="TEA27422.1"/>
    <property type="molecule type" value="Genomic_DNA"/>
</dbReference>